<dbReference type="Proteomes" id="UP000048984">
    <property type="component" value="Unassembled WGS sequence"/>
</dbReference>
<evidence type="ECO:0000256" key="1">
    <source>
        <dbReference type="SAM" id="MobiDB-lite"/>
    </source>
</evidence>
<reference evidence="2 3" key="2">
    <citation type="submission" date="2015-10" db="EMBL/GenBank/DDBJ databases">
        <title>Draft Genome Sequence of Prosthecomicrobium hirschii ATCC 27832.</title>
        <authorList>
            <person name="Daniel J."/>
            <person name="Givan S.A."/>
            <person name="Brun Y.V."/>
            <person name="Brown P.J."/>
        </authorList>
    </citation>
    <scope>NUCLEOTIDE SEQUENCE [LARGE SCALE GENOMIC DNA]</scope>
    <source>
        <strain evidence="2 3">16</strain>
    </source>
</reference>
<protein>
    <recommendedName>
        <fullName evidence="4">Flagellar protein FlaG</fullName>
    </recommendedName>
</protein>
<proteinExistence type="predicted"/>
<dbReference type="RefSeq" id="WP_054357894.1">
    <property type="nucleotide sequence ID" value="NZ_JAPCYQ010000001.1"/>
</dbReference>
<dbReference type="AlphaFoldDB" id="A0A0P6VYA5"/>
<dbReference type="STRING" id="665126.ABB55_05395"/>
<keyword evidence="3" id="KW-1185">Reference proteome</keyword>
<organism evidence="2 3">
    <name type="scientific">Prosthecodimorpha hirschii</name>
    <dbReference type="NCBI Taxonomy" id="665126"/>
    <lineage>
        <taxon>Bacteria</taxon>
        <taxon>Pseudomonadati</taxon>
        <taxon>Pseudomonadota</taxon>
        <taxon>Alphaproteobacteria</taxon>
        <taxon>Hyphomicrobiales</taxon>
        <taxon>Ancalomicrobiaceae</taxon>
        <taxon>Prosthecodimorpha</taxon>
    </lineage>
</organism>
<dbReference type="EMBL" id="LJYW01000001">
    <property type="protein sequence ID" value="KPL51731.1"/>
    <property type="molecule type" value="Genomic_DNA"/>
</dbReference>
<comment type="caution">
    <text evidence="2">The sequence shown here is derived from an EMBL/GenBank/DDBJ whole genome shotgun (WGS) entry which is preliminary data.</text>
</comment>
<evidence type="ECO:0000313" key="3">
    <source>
        <dbReference type="Proteomes" id="UP000048984"/>
    </source>
</evidence>
<gene>
    <name evidence="2" type="ORF">ABB55_05395</name>
</gene>
<name>A0A0P6VYA5_9HYPH</name>
<evidence type="ECO:0000313" key="2">
    <source>
        <dbReference type="EMBL" id="KPL51731.1"/>
    </source>
</evidence>
<evidence type="ECO:0008006" key="4">
    <source>
        <dbReference type="Google" id="ProtNLM"/>
    </source>
</evidence>
<sequence>MDTGLTRTVASPQPVAPARPPELSAATKTELPIEATVTQATASGEARGRDAQAESQAARAGIQLPSLRRREIENDAATGMIVMKYIEENSGQVVDQVPADAYLRMKNALNVLLESDMNQSHAAQYSA</sequence>
<accession>A0A0P6VYA5</accession>
<feature type="compositionally biased region" description="Polar residues" evidence="1">
    <location>
        <begin position="1"/>
        <end position="11"/>
    </location>
</feature>
<feature type="region of interest" description="Disordered" evidence="1">
    <location>
        <begin position="1"/>
        <end position="33"/>
    </location>
</feature>
<reference evidence="2 3" key="1">
    <citation type="submission" date="2015-09" db="EMBL/GenBank/DDBJ databases">
        <authorList>
            <person name="Jackson K.R."/>
            <person name="Lunt B.L."/>
            <person name="Fisher J.N.B."/>
            <person name="Gardner A.V."/>
            <person name="Bailey M.E."/>
            <person name="Deus L.M."/>
            <person name="Earl A.S."/>
            <person name="Gibby P.D."/>
            <person name="Hartmann K.A."/>
            <person name="Liu J.E."/>
            <person name="Manci A.M."/>
            <person name="Nielsen D.A."/>
            <person name="Solomon M.B."/>
            <person name="Breakwell D.P."/>
            <person name="Burnett S.H."/>
            <person name="Grose J.H."/>
        </authorList>
    </citation>
    <scope>NUCLEOTIDE SEQUENCE [LARGE SCALE GENOMIC DNA]</scope>
    <source>
        <strain evidence="2 3">16</strain>
    </source>
</reference>
<feature type="region of interest" description="Disordered" evidence="1">
    <location>
        <begin position="41"/>
        <end position="60"/>
    </location>
</feature>